<organism evidence="4 5">
    <name type="scientific">Bradyrhizobium betae</name>
    <dbReference type="NCBI Taxonomy" id="244734"/>
    <lineage>
        <taxon>Bacteria</taxon>
        <taxon>Pseudomonadati</taxon>
        <taxon>Pseudomonadota</taxon>
        <taxon>Alphaproteobacteria</taxon>
        <taxon>Hyphomicrobiales</taxon>
        <taxon>Nitrobacteraceae</taxon>
        <taxon>Bradyrhizobium</taxon>
    </lineage>
</organism>
<dbReference type="OrthoDB" id="8629910at2"/>
<evidence type="ECO:0000313" key="5">
    <source>
        <dbReference type="Proteomes" id="UP000325641"/>
    </source>
</evidence>
<protein>
    <submittedName>
        <fullName evidence="4">NADH oxidase</fullName>
    </submittedName>
</protein>
<feature type="domain" description="Enoyl reductase (ER)" evidence="3">
    <location>
        <begin position="18"/>
        <end position="373"/>
    </location>
</feature>
<proteinExistence type="predicted"/>
<dbReference type="RefSeq" id="WP_151650020.1">
    <property type="nucleotide sequence ID" value="NZ_CP044543.1"/>
</dbReference>
<dbReference type="PANTHER" id="PTHR48106:SF18">
    <property type="entry name" value="QUINONE OXIDOREDUCTASE PIG3"/>
    <property type="match status" value="1"/>
</dbReference>
<dbReference type="SUPFAM" id="SSF51735">
    <property type="entry name" value="NAD(P)-binding Rossmann-fold domains"/>
    <property type="match status" value="1"/>
</dbReference>
<evidence type="ECO:0000256" key="2">
    <source>
        <dbReference type="ARBA" id="ARBA00023002"/>
    </source>
</evidence>
<keyword evidence="1" id="KW-0521">NADP</keyword>
<dbReference type="Gene3D" id="3.40.50.720">
    <property type="entry name" value="NAD(P)-binding Rossmann-like Domain"/>
    <property type="match status" value="1"/>
</dbReference>
<dbReference type="Gene3D" id="3.90.180.10">
    <property type="entry name" value="Medium-chain alcohol dehydrogenases, catalytic domain"/>
    <property type="match status" value="1"/>
</dbReference>
<dbReference type="InterPro" id="IPR036291">
    <property type="entry name" value="NAD(P)-bd_dom_sf"/>
</dbReference>
<keyword evidence="2" id="KW-0560">Oxidoreductase</keyword>
<dbReference type="KEGG" id="bbet:F8237_31715"/>
<evidence type="ECO:0000259" key="3">
    <source>
        <dbReference type="SMART" id="SM00829"/>
    </source>
</evidence>
<dbReference type="SMART" id="SM00829">
    <property type="entry name" value="PKS_ER"/>
    <property type="match status" value="1"/>
</dbReference>
<evidence type="ECO:0000313" key="4">
    <source>
        <dbReference type="EMBL" id="QFI76562.1"/>
    </source>
</evidence>
<dbReference type="AlphaFoldDB" id="A0A5P6PDZ2"/>
<dbReference type="PANTHER" id="PTHR48106">
    <property type="entry name" value="QUINONE OXIDOREDUCTASE PIG3-RELATED"/>
    <property type="match status" value="1"/>
</dbReference>
<dbReference type="GO" id="GO:0070402">
    <property type="term" value="F:NADPH binding"/>
    <property type="evidence" value="ECO:0007669"/>
    <property type="project" value="TreeGrafter"/>
</dbReference>
<dbReference type="SUPFAM" id="SSF50129">
    <property type="entry name" value="GroES-like"/>
    <property type="match status" value="1"/>
</dbReference>
<sequence>MSDGTTGLQLRSLIKKSGELEISLLDVPTPEPGPDEVVVRVEAAPINPSDLGLLIGAADMSTAKASGTKEAPVITAKVPEGAMRAMAGRLDESMPVGNEGAGVVIKTGSSDAAKALMGKTVAMIGGAMYAQYRTLKVRECLPLPEGTTPAEGASCFVNPLTALGMTETMRREGHKALVHTAAASNLGQMLNKICIKDGIPLVNIVRSKEQADILHKIGAKYVVDSTAPSFLADLTNALVETGATIAFDAIGGGKLAGDILNCMEIAINKTAKEYSRYGSNVHKQVYVYGGLDVRPIELPRGFGMAWGVGGWLLFPFLMKIGPADGARLRQRVVDELKTTFASHYTKVVSLQEALDPANIAVYAKRATGEKFLIAPNK</sequence>
<evidence type="ECO:0000256" key="1">
    <source>
        <dbReference type="ARBA" id="ARBA00022857"/>
    </source>
</evidence>
<dbReference type="InterPro" id="IPR011032">
    <property type="entry name" value="GroES-like_sf"/>
</dbReference>
<name>A0A5P6PDZ2_9BRAD</name>
<reference evidence="5" key="1">
    <citation type="submission" date="2019-10" db="EMBL/GenBank/DDBJ databases">
        <title>Complete Genome Sequence of Bradyrhizobium betae type strain PL7HG1T.</title>
        <authorList>
            <person name="Bromfield E.S.P."/>
            <person name="Cloutier S."/>
        </authorList>
    </citation>
    <scope>NUCLEOTIDE SEQUENCE [LARGE SCALE GENOMIC DNA]</scope>
    <source>
        <strain evidence="5">PL7HG1</strain>
    </source>
</reference>
<dbReference type="CDD" id="cd08291">
    <property type="entry name" value="ETR_like_1"/>
    <property type="match status" value="1"/>
</dbReference>
<accession>A0A5P6PDZ2</accession>
<dbReference type="Proteomes" id="UP000325641">
    <property type="component" value="Chromosome"/>
</dbReference>
<gene>
    <name evidence="4" type="ORF">F8237_31715</name>
</gene>
<dbReference type="EMBL" id="CP044543">
    <property type="protein sequence ID" value="QFI76562.1"/>
    <property type="molecule type" value="Genomic_DNA"/>
</dbReference>
<dbReference type="InterPro" id="IPR013154">
    <property type="entry name" value="ADH-like_N"/>
</dbReference>
<dbReference type="GO" id="GO:0016651">
    <property type="term" value="F:oxidoreductase activity, acting on NAD(P)H"/>
    <property type="evidence" value="ECO:0007669"/>
    <property type="project" value="TreeGrafter"/>
</dbReference>
<dbReference type="Pfam" id="PF08240">
    <property type="entry name" value="ADH_N"/>
    <property type="match status" value="1"/>
</dbReference>
<dbReference type="InterPro" id="IPR020843">
    <property type="entry name" value="ER"/>
</dbReference>